<dbReference type="InterPro" id="IPR022367">
    <property type="entry name" value="2-oxoacid/accept_OxRdtase_asu"/>
</dbReference>
<dbReference type="Gene3D" id="3.40.50.920">
    <property type="match status" value="1"/>
</dbReference>
<dbReference type="AlphaFoldDB" id="A0A0F4R2L6"/>
<evidence type="ECO:0000256" key="1">
    <source>
        <dbReference type="ARBA" id="ARBA00023002"/>
    </source>
</evidence>
<dbReference type="FunFam" id="3.40.50.970:FF:000022">
    <property type="entry name" value="2-oxoglutarate ferredoxin oxidoreductase alpha subunit"/>
    <property type="match status" value="1"/>
</dbReference>
<feature type="domain" description="Pyruvate:ferredoxin oxidoreductase core" evidence="4">
    <location>
        <begin position="516"/>
        <end position="598"/>
    </location>
</feature>
<dbReference type="SUPFAM" id="SSF52518">
    <property type="entry name" value="Thiamin diphosphate-binding fold (THDP-binding)"/>
    <property type="match status" value="1"/>
</dbReference>
<dbReference type="Pfam" id="PF01558">
    <property type="entry name" value="POR"/>
    <property type="match status" value="1"/>
</dbReference>
<dbReference type="InterPro" id="IPR050722">
    <property type="entry name" value="Pyruvate:ferred/Flavod_OxRd"/>
</dbReference>
<evidence type="ECO:0000259" key="4">
    <source>
        <dbReference type="Pfam" id="PF17147"/>
    </source>
</evidence>
<feature type="domain" description="Pyruvate/ketoisovalerate oxidoreductase catalytic" evidence="2">
    <location>
        <begin position="27"/>
        <end position="215"/>
    </location>
</feature>
<dbReference type="Pfam" id="PF17147">
    <property type="entry name" value="PFOR_II"/>
    <property type="match status" value="1"/>
</dbReference>
<dbReference type="Proteomes" id="UP000033452">
    <property type="component" value="Unassembled WGS sequence"/>
</dbReference>
<protein>
    <submittedName>
        <fullName evidence="5">2-oxoglutarate ferredoxin oxidoreductase subunit alpha</fullName>
    </submittedName>
</protein>
<dbReference type="InterPro" id="IPR029061">
    <property type="entry name" value="THDP-binding"/>
</dbReference>
<keyword evidence="1" id="KW-0560">Oxidoreductase</keyword>
<dbReference type="SUPFAM" id="SSF52922">
    <property type="entry name" value="TK C-terminal domain-like"/>
    <property type="match status" value="1"/>
</dbReference>
<dbReference type="InterPro" id="IPR019752">
    <property type="entry name" value="Pyrv/ketoisovalerate_OxRed_cat"/>
</dbReference>
<dbReference type="EMBL" id="JXYA01000002">
    <property type="protein sequence ID" value="KJZ13032.1"/>
    <property type="molecule type" value="Genomic_DNA"/>
</dbReference>
<dbReference type="PANTHER" id="PTHR32154:SF20">
    <property type="entry name" value="2-OXOGLUTARATE OXIDOREDUCTASE SUBUNIT KORA"/>
    <property type="match status" value="1"/>
</dbReference>
<reference evidence="5 6" key="1">
    <citation type="journal article" date="2015" name="BMC Genomics">
        <title>Genome mining reveals unlocked bioactive potential of marine Gram-negative bacteria.</title>
        <authorList>
            <person name="Machado H."/>
            <person name="Sonnenschein E.C."/>
            <person name="Melchiorsen J."/>
            <person name="Gram L."/>
        </authorList>
    </citation>
    <scope>NUCLEOTIDE SEQUENCE [LARGE SCALE GENOMIC DNA]</scope>
    <source>
        <strain evidence="5 6">S2471</strain>
    </source>
</reference>
<accession>A0A0F4R2L6</accession>
<dbReference type="Gene3D" id="3.40.920.10">
    <property type="entry name" value="Pyruvate-ferredoxin oxidoreductase, PFOR, domain III"/>
    <property type="match status" value="1"/>
</dbReference>
<feature type="domain" description="Pyruvate flavodoxin/ferredoxin oxidoreductase pyrimidine binding" evidence="3">
    <location>
        <begin position="265"/>
        <end position="472"/>
    </location>
</feature>
<evidence type="ECO:0000259" key="3">
    <source>
        <dbReference type="Pfam" id="PF01855"/>
    </source>
</evidence>
<sequence length="620" mass="67779">MIEVSKAEATNREVLEEVTILFSGDSGDGIQLIGDRFAYSSSVKGNDISCFPDFPAEIRAPAGTTAGVSGFKLCFSSEPILTPGDHLDAMVAMNPAALKQNISELSDNGILIINSDSFKEKDCVKAGYQENPLKTGELDRFRLVEIPLTQLTLDALSSLNLPRKKALLCKNMLSLGVVCWLYERPIEELENWLDAKFGKQHLLSEANKKALHSGYNYADTIELFDAGFRVPKANLPKGRYRHITGNEALALGAVVASIKCKRELFFASYPITPSSDVLHSLARYKNFGVKTFQSEDEISAMGAVVGASFAGNLALTSTSGPGLDLKQEMLGLAVMAELPAVVFNIQRAGPSTGMPTKTEQTDLLAALYGRHGECEVPVLAPSTPADCFTMAIEAFRIAVTYMTPVIVLSDGYLANSAEPWQIPTDEDIDGFSVANLPAQSDGALFQRCPNTLARSWVLPGQKGLEHRLGGLERDYDKGAISYDPDNHFKMVLTRKEKIKRISQDISPISADEYSGADVLVVAWGSTHGALHTAVQQLKSEGYAIDHLHLRNLNPLPEGLGDCLRRYRKVLVAELNLGQLNSVLKNHWSIETEVLQKVSGMPFKIDEVYQHCKQLLTDNSQ</sequence>
<dbReference type="Pfam" id="PF01855">
    <property type="entry name" value="POR_N"/>
    <property type="match status" value="1"/>
</dbReference>
<organism evidence="5 6">
    <name type="scientific">Pseudoalteromonas rubra</name>
    <dbReference type="NCBI Taxonomy" id="43658"/>
    <lineage>
        <taxon>Bacteria</taxon>
        <taxon>Pseudomonadati</taxon>
        <taxon>Pseudomonadota</taxon>
        <taxon>Gammaproteobacteria</taxon>
        <taxon>Alteromonadales</taxon>
        <taxon>Pseudoalteromonadaceae</taxon>
        <taxon>Pseudoalteromonas</taxon>
    </lineage>
</organism>
<gene>
    <name evidence="5" type="ORF">TW77_01465</name>
</gene>
<evidence type="ECO:0000313" key="6">
    <source>
        <dbReference type="Proteomes" id="UP000033452"/>
    </source>
</evidence>
<dbReference type="InterPro" id="IPR002880">
    <property type="entry name" value="Pyrv_Fd/Flavodoxin_OxRdtase_N"/>
</dbReference>
<dbReference type="PANTHER" id="PTHR32154">
    <property type="entry name" value="PYRUVATE-FLAVODOXIN OXIDOREDUCTASE-RELATED"/>
    <property type="match status" value="1"/>
</dbReference>
<name>A0A0F4R2L6_9GAMM</name>
<keyword evidence="6" id="KW-1185">Reference proteome</keyword>
<dbReference type="GO" id="GO:0006979">
    <property type="term" value="P:response to oxidative stress"/>
    <property type="evidence" value="ECO:0007669"/>
    <property type="project" value="TreeGrafter"/>
</dbReference>
<evidence type="ECO:0000313" key="5">
    <source>
        <dbReference type="EMBL" id="KJZ13032.1"/>
    </source>
</evidence>
<dbReference type="OrthoDB" id="9794954at2"/>
<dbReference type="SUPFAM" id="SSF53323">
    <property type="entry name" value="Pyruvate-ferredoxin oxidoreductase, PFOR, domain III"/>
    <property type="match status" value="1"/>
</dbReference>
<dbReference type="RefSeq" id="WP_046003183.1">
    <property type="nucleotide sequence ID" value="NZ_JXYA01000002.1"/>
</dbReference>
<dbReference type="PATRIC" id="fig|43658.5.peg.303"/>
<dbReference type="InterPro" id="IPR033412">
    <property type="entry name" value="PFOR_II"/>
</dbReference>
<comment type="caution">
    <text evidence="5">The sequence shown here is derived from an EMBL/GenBank/DDBJ whole genome shotgun (WGS) entry which is preliminary data.</text>
</comment>
<evidence type="ECO:0000259" key="2">
    <source>
        <dbReference type="Pfam" id="PF01558"/>
    </source>
</evidence>
<dbReference type="InterPro" id="IPR009014">
    <property type="entry name" value="Transketo_C/PFOR_II"/>
</dbReference>
<dbReference type="GO" id="GO:0016903">
    <property type="term" value="F:oxidoreductase activity, acting on the aldehyde or oxo group of donors"/>
    <property type="evidence" value="ECO:0007669"/>
    <property type="project" value="InterPro"/>
</dbReference>
<dbReference type="InterPro" id="IPR002869">
    <property type="entry name" value="Pyrv_flavodox_OxRed_cen"/>
</dbReference>
<dbReference type="CDD" id="cd07034">
    <property type="entry name" value="TPP_PYR_PFOR_IOR-alpha_like"/>
    <property type="match status" value="1"/>
</dbReference>
<dbReference type="Gene3D" id="3.40.50.970">
    <property type="match status" value="1"/>
</dbReference>
<proteinExistence type="predicted"/>
<dbReference type="NCBIfam" id="TIGR03710">
    <property type="entry name" value="OAFO_sf"/>
    <property type="match status" value="1"/>
</dbReference>